<keyword evidence="12 16" id="KW-0472">Membrane</keyword>
<evidence type="ECO:0000256" key="6">
    <source>
        <dbReference type="ARBA" id="ARBA00022679"/>
    </source>
</evidence>
<evidence type="ECO:0000256" key="1">
    <source>
        <dbReference type="ARBA" id="ARBA00004162"/>
    </source>
</evidence>
<gene>
    <name evidence="18" type="ORF">AWC30_09700</name>
</gene>
<dbReference type="Proteomes" id="UP000193090">
    <property type="component" value="Unassembled WGS sequence"/>
</dbReference>
<comment type="catalytic activity">
    <reaction evidence="13">
        <text>L-threonyl-[protein] + ATP = O-phospho-L-threonyl-[protein] + ADP + H(+)</text>
        <dbReference type="Rhea" id="RHEA:46608"/>
        <dbReference type="Rhea" id="RHEA-COMP:11060"/>
        <dbReference type="Rhea" id="RHEA-COMP:11605"/>
        <dbReference type="ChEBI" id="CHEBI:15378"/>
        <dbReference type="ChEBI" id="CHEBI:30013"/>
        <dbReference type="ChEBI" id="CHEBI:30616"/>
        <dbReference type="ChEBI" id="CHEBI:61977"/>
        <dbReference type="ChEBI" id="CHEBI:456216"/>
        <dbReference type="EC" id="2.7.11.1"/>
    </reaction>
</comment>
<evidence type="ECO:0000313" key="19">
    <source>
        <dbReference type="Proteomes" id="UP000193090"/>
    </source>
</evidence>
<evidence type="ECO:0000256" key="13">
    <source>
        <dbReference type="ARBA" id="ARBA00047899"/>
    </source>
</evidence>
<feature type="domain" description="Protein kinase" evidence="17">
    <location>
        <begin position="11"/>
        <end position="276"/>
    </location>
</feature>
<dbReference type="SUPFAM" id="SSF56112">
    <property type="entry name" value="Protein kinase-like (PK-like)"/>
    <property type="match status" value="1"/>
</dbReference>
<feature type="compositionally biased region" description="Basic and acidic residues" evidence="15">
    <location>
        <begin position="278"/>
        <end position="287"/>
    </location>
</feature>
<dbReference type="GO" id="GO:0005524">
    <property type="term" value="F:ATP binding"/>
    <property type="evidence" value="ECO:0007669"/>
    <property type="project" value="UniProtKB-KW"/>
</dbReference>
<keyword evidence="6" id="KW-0808">Transferase</keyword>
<evidence type="ECO:0000256" key="12">
    <source>
        <dbReference type="ARBA" id="ARBA00023136"/>
    </source>
</evidence>
<dbReference type="PROSITE" id="PS50011">
    <property type="entry name" value="PROTEIN_KINASE_DOM"/>
    <property type="match status" value="1"/>
</dbReference>
<keyword evidence="3" id="KW-1003">Cell membrane</keyword>
<dbReference type="GO" id="GO:0045717">
    <property type="term" value="P:negative regulation of fatty acid biosynthetic process"/>
    <property type="evidence" value="ECO:0007669"/>
    <property type="project" value="UniProtKB-ARBA"/>
</dbReference>
<evidence type="ECO:0000256" key="2">
    <source>
        <dbReference type="ARBA" id="ARBA00012513"/>
    </source>
</evidence>
<keyword evidence="11 16" id="KW-1133">Transmembrane helix</keyword>
<evidence type="ECO:0000256" key="9">
    <source>
        <dbReference type="ARBA" id="ARBA00022777"/>
    </source>
</evidence>
<dbReference type="STRING" id="1798.AWC30_09700"/>
<feature type="region of interest" description="Disordered" evidence="15">
    <location>
        <begin position="269"/>
        <end position="308"/>
    </location>
</feature>
<dbReference type="OrthoDB" id="5622056at2"/>
<dbReference type="AlphaFoldDB" id="A0A1X2EK35"/>
<dbReference type="SMART" id="SM00220">
    <property type="entry name" value="S_TKc"/>
    <property type="match status" value="1"/>
</dbReference>
<dbReference type="PANTHER" id="PTHR43289">
    <property type="entry name" value="MITOGEN-ACTIVATED PROTEIN KINASE KINASE KINASE 20-RELATED"/>
    <property type="match status" value="1"/>
</dbReference>
<dbReference type="PANTHER" id="PTHR43289:SF6">
    <property type="entry name" value="SERINE_THREONINE-PROTEIN KINASE NEKL-3"/>
    <property type="match status" value="1"/>
</dbReference>
<evidence type="ECO:0000259" key="17">
    <source>
        <dbReference type="PROSITE" id="PS50011"/>
    </source>
</evidence>
<evidence type="ECO:0000256" key="14">
    <source>
        <dbReference type="ARBA" id="ARBA00048679"/>
    </source>
</evidence>
<keyword evidence="5" id="KW-0597">Phosphoprotein</keyword>
<comment type="caution">
    <text evidence="18">The sequence shown here is derived from an EMBL/GenBank/DDBJ whole genome shotgun (WGS) entry which is preliminary data.</text>
</comment>
<dbReference type="InterPro" id="IPR000719">
    <property type="entry name" value="Prot_kinase_dom"/>
</dbReference>
<sequence>MIPIGAVVAGYRVRRVIGSGGMGTIYAVDDPQLPRLDALKVLSAELCADPKFRARFVREADVAAGLDHPNIVSIYDRGETRDGQLWIAMQLVDGTDADAAIRTGTMNPRRAVHIINEVAEALDYAHAHQVLHRDVKPANFLLTGPVGPDERVLLGDFGIARAVDDAGLTGTNMVMATMAYAAPEVLEGRPIDYRSDLYSLGCALFHLLTNQVPYADTTGASAQAMAHLRRPPPQPSAVAPGLGPMFDHVIATAMAKDPAQRYPTGRALAEAAKAALAQRDHTTDPQRPDSGPHSSPTLRPPAAAPPRSSRGKLIGIVAGVAVVAVAAGAVALFAGGKSDDQASPPTAPPSHPPTSAAPTVASSDLASLMLPDNRLTEAVGAATKAGPEPWREFARDTYADCGGIVYPMQSNSYSGSGSVDKYVQVGVDVRDQTRSNVVQGVVAFPSADLAARFVDRQRALWPPCAYQTVRVSASNDQPEFFWRITDVNATGDIITAKALREDNGRTCQHALTSMNNIVVDVLACSADKSNPGLDIARGIADGIPHA</sequence>
<dbReference type="FunFam" id="3.30.200.20:FF:000035">
    <property type="entry name" value="Serine/threonine protein kinase Stk1"/>
    <property type="match status" value="1"/>
</dbReference>
<evidence type="ECO:0000313" key="18">
    <source>
        <dbReference type="EMBL" id="ORX04664.1"/>
    </source>
</evidence>
<keyword evidence="4" id="KW-0723">Serine/threonine-protein kinase</keyword>
<evidence type="ECO:0000256" key="4">
    <source>
        <dbReference type="ARBA" id="ARBA00022527"/>
    </source>
</evidence>
<organism evidence="18 19">
    <name type="scientific">Mycolicibacillus trivialis</name>
    <dbReference type="NCBI Taxonomy" id="1798"/>
    <lineage>
        <taxon>Bacteria</taxon>
        <taxon>Bacillati</taxon>
        <taxon>Actinomycetota</taxon>
        <taxon>Actinomycetes</taxon>
        <taxon>Mycobacteriales</taxon>
        <taxon>Mycobacteriaceae</taxon>
        <taxon>Mycolicibacillus</taxon>
    </lineage>
</organism>
<comment type="subcellular location">
    <subcellularLocation>
        <location evidence="1">Cell membrane</location>
        <topology evidence="1">Single-pass membrane protein</topology>
    </subcellularLocation>
</comment>
<dbReference type="RefSeq" id="WP_085109951.1">
    <property type="nucleotide sequence ID" value="NZ_JACKSN010000066.1"/>
</dbReference>
<dbReference type="GO" id="GO:0005886">
    <property type="term" value="C:plasma membrane"/>
    <property type="evidence" value="ECO:0007669"/>
    <property type="project" value="UniProtKB-SubCell"/>
</dbReference>
<feature type="region of interest" description="Disordered" evidence="15">
    <location>
        <begin position="337"/>
        <end position="360"/>
    </location>
</feature>
<dbReference type="InterPro" id="IPR038232">
    <property type="entry name" value="PknH-like_Extracell_sf"/>
</dbReference>
<keyword evidence="19" id="KW-1185">Reference proteome</keyword>
<evidence type="ECO:0000256" key="10">
    <source>
        <dbReference type="ARBA" id="ARBA00022840"/>
    </source>
</evidence>
<dbReference type="Gene3D" id="1.10.510.10">
    <property type="entry name" value="Transferase(Phosphotransferase) domain 1"/>
    <property type="match status" value="1"/>
</dbReference>
<dbReference type="InterPro" id="IPR008271">
    <property type="entry name" value="Ser/Thr_kinase_AS"/>
</dbReference>
<reference evidence="18 19" key="1">
    <citation type="submission" date="2016-01" db="EMBL/GenBank/DDBJ databases">
        <title>The new phylogeny of the genus Mycobacterium.</title>
        <authorList>
            <person name="Tarcisio F."/>
            <person name="Conor M."/>
            <person name="Antonella G."/>
            <person name="Elisabetta G."/>
            <person name="Giulia F.S."/>
            <person name="Sara T."/>
            <person name="Anna F."/>
            <person name="Clotilde B."/>
            <person name="Roberto B."/>
            <person name="Veronica D.S."/>
            <person name="Fabio R."/>
            <person name="Monica P."/>
            <person name="Olivier J."/>
            <person name="Enrico T."/>
            <person name="Nicola S."/>
        </authorList>
    </citation>
    <scope>NUCLEOTIDE SEQUENCE [LARGE SCALE GENOMIC DNA]</scope>
    <source>
        <strain evidence="18 19">DSM 44153</strain>
    </source>
</reference>
<name>A0A1X2EK35_9MYCO</name>
<evidence type="ECO:0000256" key="7">
    <source>
        <dbReference type="ARBA" id="ARBA00022692"/>
    </source>
</evidence>
<evidence type="ECO:0000256" key="15">
    <source>
        <dbReference type="SAM" id="MobiDB-lite"/>
    </source>
</evidence>
<evidence type="ECO:0000256" key="11">
    <source>
        <dbReference type="ARBA" id="ARBA00022989"/>
    </source>
</evidence>
<keyword evidence="10" id="KW-0067">ATP-binding</keyword>
<dbReference type="Gene3D" id="3.30.200.20">
    <property type="entry name" value="Phosphorylase Kinase, domain 1"/>
    <property type="match status" value="1"/>
</dbReference>
<feature type="transmembrane region" description="Helical" evidence="16">
    <location>
        <begin position="313"/>
        <end position="334"/>
    </location>
</feature>
<proteinExistence type="predicted"/>
<dbReference type="FunFam" id="1.10.510.10:FF:000021">
    <property type="entry name" value="Serine/threonine protein kinase"/>
    <property type="match status" value="1"/>
</dbReference>
<dbReference type="Pfam" id="PF00069">
    <property type="entry name" value="Pkinase"/>
    <property type="match status" value="1"/>
</dbReference>
<accession>A0A1X2EK35</accession>
<comment type="catalytic activity">
    <reaction evidence="14">
        <text>L-seryl-[protein] + ATP = O-phospho-L-seryl-[protein] + ADP + H(+)</text>
        <dbReference type="Rhea" id="RHEA:17989"/>
        <dbReference type="Rhea" id="RHEA-COMP:9863"/>
        <dbReference type="Rhea" id="RHEA-COMP:11604"/>
        <dbReference type="ChEBI" id="CHEBI:15378"/>
        <dbReference type="ChEBI" id="CHEBI:29999"/>
        <dbReference type="ChEBI" id="CHEBI:30616"/>
        <dbReference type="ChEBI" id="CHEBI:83421"/>
        <dbReference type="ChEBI" id="CHEBI:456216"/>
        <dbReference type="EC" id="2.7.11.1"/>
    </reaction>
</comment>
<evidence type="ECO:0000256" key="8">
    <source>
        <dbReference type="ARBA" id="ARBA00022741"/>
    </source>
</evidence>
<dbReference type="GO" id="GO:0004674">
    <property type="term" value="F:protein serine/threonine kinase activity"/>
    <property type="evidence" value="ECO:0007669"/>
    <property type="project" value="UniProtKB-KW"/>
</dbReference>
<dbReference type="CDD" id="cd14014">
    <property type="entry name" value="STKc_PknB_like"/>
    <property type="match status" value="1"/>
</dbReference>
<dbReference type="PROSITE" id="PS00108">
    <property type="entry name" value="PROTEIN_KINASE_ST"/>
    <property type="match status" value="1"/>
</dbReference>
<keyword evidence="9" id="KW-0418">Kinase</keyword>
<protein>
    <recommendedName>
        <fullName evidence="2">non-specific serine/threonine protein kinase</fullName>
        <ecNumber evidence="2">2.7.11.1</ecNumber>
    </recommendedName>
</protein>
<dbReference type="InterPro" id="IPR011009">
    <property type="entry name" value="Kinase-like_dom_sf"/>
</dbReference>
<evidence type="ECO:0000256" key="3">
    <source>
        <dbReference type="ARBA" id="ARBA00022475"/>
    </source>
</evidence>
<keyword evidence="8" id="KW-0547">Nucleotide-binding</keyword>
<dbReference type="Gene3D" id="3.40.1000.70">
    <property type="entry name" value="PknH-like extracellular domain"/>
    <property type="match status" value="1"/>
</dbReference>
<evidence type="ECO:0000256" key="5">
    <source>
        <dbReference type="ARBA" id="ARBA00022553"/>
    </source>
</evidence>
<dbReference type="EMBL" id="LQPZ01000022">
    <property type="protein sequence ID" value="ORX04664.1"/>
    <property type="molecule type" value="Genomic_DNA"/>
</dbReference>
<keyword evidence="7 16" id="KW-0812">Transmembrane</keyword>
<dbReference type="InterPro" id="IPR026954">
    <property type="entry name" value="PknH-like_Extracell"/>
</dbReference>
<evidence type="ECO:0000256" key="16">
    <source>
        <dbReference type="SAM" id="Phobius"/>
    </source>
</evidence>
<dbReference type="EC" id="2.7.11.1" evidence="2"/>
<dbReference type="Pfam" id="PF14032">
    <property type="entry name" value="PknH_C"/>
    <property type="match status" value="1"/>
</dbReference>